<dbReference type="EMBL" id="JAUYVO010000002">
    <property type="protein sequence ID" value="MDP2521767.1"/>
    <property type="molecule type" value="Genomic_DNA"/>
</dbReference>
<name>A0ABT9ES79_9GAMM</name>
<feature type="region of interest" description="Disordered" evidence="1">
    <location>
        <begin position="1"/>
        <end position="27"/>
    </location>
</feature>
<organism evidence="2 3">
    <name type="scientific">Neptunomonas phycophila</name>
    <dbReference type="NCBI Taxonomy" id="1572645"/>
    <lineage>
        <taxon>Bacteria</taxon>
        <taxon>Pseudomonadati</taxon>
        <taxon>Pseudomonadota</taxon>
        <taxon>Gammaproteobacteria</taxon>
        <taxon>Oceanospirillales</taxon>
        <taxon>Oceanospirillaceae</taxon>
        <taxon>Neptunomonas</taxon>
    </lineage>
</organism>
<evidence type="ECO:0000313" key="2">
    <source>
        <dbReference type="EMBL" id="MDP2521767.1"/>
    </source>
</evidence>
<reference evidence="2" key="1">
    <citation type="submission" date="2023-07" db="EMBL/GenBank/DDBJ databases">
        <title>Genome content predicts the carbon catabolic preferences of heterotrophic bacteria.</title>
        <authorList>
            <person name="Gralka M."/>
        </authorList>
    </citation>
    <scope>NUCLEOTIDE SEQUENCE</scope>
    <source>
        <strain evidence="2">5G01</strain>
    </source>
</reference>
<sequence length="206" mass="23394">MVSITPSFPPTKANKAKHSRQRKKNALAGPRYARPVLAALCEITMIKPIETRYKGYRFRSRLEARWAVFFDHLGFDWEYEYEGFQIDGGAPYLPDFLLKDDGSFPDVWVEVKPQKPMKPKESKRYYQVGKSLANSEEHTGFLVTMGDPLEANAFLFGSFGGEKKLGPLVESDFINFFLAKSKKGHEDIYNAARAARSARFEHGESG</sequence>
<dbReference type="RefSeq" id="WP_305450238.1">
    <property type="nucleotide sequence ID" value="NZ_JAUYVO010000002.1"/>
</dbReference>
<accession>A0ABT9ES79</accession>
<proteinExistence type="predicted"/>
<evidence type="ECO:0000313" key="3">
    <source>
        <dbReference type="Proteomes" id="UP001177341"/>
    </source>
</evidence>
<comment type="caution">
    <text evidence="2">The sequence shown here is derived from an EMBL/GenBank/DDBJ whole genome shotgun (WGS) entry which is preliminary data.</text>
</comment>
<evidence type="ECO:0008006" key="4">
    <source>
        <dbReference type="Google" id="ProtNLM"/>
    </source>
</evidence>
<protein>
    <recommendedName>
        <fullName evidence="4">Restriction endonuclease</fullName>
    </recommendedName>
</protein>
<dbReference type="Proteomes" id="UP001177341">
    <property type="component" value="Unassembled WGS sequence"/>
</dbReference>
<dbReference type="Gene3D" id="3.40.91.30">
    <property type="match status" value="1"/>
</dbReference>
<feature type="compositionally biased region" description="Basic residues" evidence="1">
    <location>
        <begin position="14"/>
        <end position="25"/>
    </location>
</feature>
<keyword evidence="3" id="KW-1185">Reference proteome</keyword>
<gene>
    <name evidence="2" type="ORF">Q8W30_04210</name>
</gene>
<evidence type="ECO:0000256" key="1">
    <source>
        <dbReference type="SAM" id="MobiDB-lite"/>
    </source>
</evidence>